<evidence type="ECO:0000256" key="4">
    <source>
        <dbReference type="ARBA" id="ARBA00023163"/>
    </source>
</evidence>
<dbReference type="EMBL" id="CP133623">
    <property type="protein sequence ID" value="WMV59238.1"/>
    <property type="molecule type" value="Genomic_DNA"/>
</dbReference>
<dbReference type="InterPro" id="IPR002100">
    <property type="entry name" value="TF_MADSbox"/>
</dbReference>
<keyword evidence="5" id="KW-0539">Nucleus</keyword>
<dbReference type="GO" id="GO:0046983">
    <property type="term" value="F:protein dimerization activity"/>
    <property type="evidence" value="ECO:0007669"/>
    <property type="project" value="InterPro"/>
</dbReference>
<organism evidence="7 8">
    <name type="scientific">Solanum verrucosum</name>
    <dbReference type="NCBI Taxonomy" id="315347"/>
    <lineage>
        <taxon>Eukaryota</taxon>
        <taxon>Viridiplantae</taxon>
        <taxon>Streptophyta</taxon>
        <taxon>Embryophyta</taxon>
        <taxon>Tracheophyta</taxon>
        <taxon>Spermatophyta</taxon>
        <taxon>Magnoliopsida</taxon>
        <taxon>eudicotyledons</taxon>
        <taxon>Gunneridae</taxon>
        <taxon>Pentapetalae</taxon>
        <taxon>asterids</taxon>
        <taxon>lamiids</taxon>
        <taxon>Solanales</taxon>
        <taxon>Solanaceae</taxon>
        <taxon>Solanoideae</taxon>
        <taxon>Solaneae</taxon>
        <taxon>Solanum</taxon>
    </lineage>
</organism>
<dbReference type="PANTHER" id="PTHR11945">
    <property type="entry name" value="MADS BOX PROTEIN"/>
    <property type="match status" value="1"/>
</dbReference>
<protein>
    <recommendedName>
        <fullName evidence="6">MADS-box domain-containing protein</fullName>
    </recommendedName>
</protein>
<evidence type="ECO:0000313" key="8">
    <source>
        <dbReference type="Proteomes" id="UP001234989"/>
    </source>
</evidence>
<dbReference type="SMART" id="SM00432">
    <property type="entry name" value="MADS"/>
    <property type="match status" value="1"/>
</dbReference>
<dbReference type="AlphaFoldDB" id="A0AAF1A308"/>
<dbReference type="GO" id="GO:0005634">
    <property type="term" value="C:nucleus"/>
    <property type="evidence" value="ECO:0007669"/>
    <property type="project" value="UniProtKB-SubCell"/>
</dbReference>
<evidence type="ECO:0000256" key="2">
    <source>
        <dbReference type="ARBA" id="ARBA00023015"/>
    </source>
</evidence>
<comment type="subcellular location">
    <subcellularLocation>
        <location evidence="1">Nucleus</location>
    </subcellularLocation>
</comment>
<dbReference type="PRINTS" id="PR00404">
    <property type="entry name" value="MADSDOMAIN"/>
</dbReference>
<keyword evidence="2" id="KW-0805">Transcription regulation</keyword>
<evidence type="ECO:0000259" key="6">
    <source>
        <dbReference type="PROSITE" id="PS50066"/>
    </source>
</evidence>
<proteinExistence type="predicted"/>
<dbReference type="PANTHER" id="PTHR11945:SF695">
    <property type="entry name" value="AGAMOUS-LIKE MADS-BOX PROTEIN AGL90"/>
    <property type="match status" value="1"/>
</dbReference>
<reference evidence="7" key="1">
    <citation type="submission" date="2023-08" db="EMBL/GenBank/DDBJ databases">
        <title>A de novo genome assembly of Solanum verrucosum Schlechtendal, a Mexican diploid species geographically isolated from the other diploid A-genome species in potato relatives.</title>
        <authorList>
            <person name="Hosaka K."/>
        </authorList>
    </citation>
    <scope>NUCLEOTIDE SEQUENCE</scope>
    <source>
        <tissue evidence="7">Young leaves</tissue>
    </source>
</reference>
<feature type="domain" description="MADS-box" evidence="6">
    <location>
        <begin position="1"/>
        <end position="50"/>
    </location>
</feature>
<gene>
    <name evidence="7" type="ORF">MTR67_052623</name>
</gene>
<evidence type="ECO:0000256" key="1">
    <source>
        <dbReference type="ARBA" id="ARBA00004123"/>
    </source>
</evidence>
<dbReference type="GO" id="GO:0000978">
    <property type="term" value="F:RNA polymerase II cis-regulatory region sequence-specific DNA binding"/>
    <property type="evidence" value="ECO:0007669"/>
    <property type="project" value="TreeGrafter"/>
</dbReference>
<dbReference type="Gene3D" id="3.40.1810.10">
    <property type="entry name" value="Transcription factor, MADS-box"/>
    <property type="match status" value="1"/>
</dbReference>
<dbReference type="InterPro" id="IPR036879">
    <property type="entry name" value="TF_MADSbox_sf"/>
</dbReference>
<keyword evidence="3" id="KW-0238">DNA-binding</keyword>
<name>A0AAF1A308_SOLVR</name>
<accession>A0AAF1A308</accession>
<evidence type="ECO:0000256" key="3">
    <source>
        <dbReference type="ARBA" id="ARBA00023125"/>
    </source>
</evidence>
<keyword evidence="8" id="KW-1185">Reference proteome</keyword>
<dbReference type="Proteomes" id="UP001234989">
    <property type="component" value="Chromosome 12"/>
</dbReference>
<dbReference type="Pfam" id="PF00319">
    <property type="entry name" value="SRF-TF"/>
    <property type="match status" value="1"/>
</dbReference>
<evidence type="ECO:0000313" key="7">
    <source>
        <dbReference type="EMBL" id="WMV59238.1"/>
    </source>
</evidence>
<sequence>MDRKRLRNTRHRSENVRNSLLDKRATSLFKKAKEFSILCDVDVAIIIFSTGEIQPIVWKSTNLAKEVLVRYSKFPEEERIKKLMKHETYLSNKVKEKQEKIRKK</sequence>
<dbReference type="SUPFAM" id="SSF55455">
    <property type="entry name" value="SRF-like"/>
    <property type="match status" value="1"/>
</dbReference>
<keyword evidence="4" id="KW-0804">Transcription</keyword>
<dbReference type="GO" id="GO:0000981">
    <property type="term" value="F:DNA-binding transcription factor activity, RNA polymerase II-specific"/>
    <property type="evidence" value="ECO:0007669"/>
    <property type="project" value="TreeGrafter"/>
</dbReference>
<evidence type="ECO:0000256" key="5">
    <source>
        <dbReference type="ARBA" id="ARBA00023242"/>
    </source>
</evidence>
<dbReference type="PROSITE" id="PS50066">
    <property type="entry name" value="MADS_BOX_2"/>
    <property type="match status" value="1"/>
</dbReference>